<evidence type="ECO:0000313" key="3">
    <source>
        <dbReference type="Proteomes" id="UP001221898"/>
    </source>
</evidence>
<keyword evidence="3" id="KW-1185">Reference proteome</keyword>
<evidence type="ECO:0000256" key="1">
    <source>
        <dbReference type="SAM" id="MobiDB-lite"/>
    </source>
</evidence>
<organism evidence="2 3">
    <name type="scientific">Aldrovandia affinis</name>
    <dbReference type="NCBI Taxonomy" id="143900"/>
    <lineage>
        <taxon>Eukaryota</taxon>
        <taxon>Metazoa</taxon>
        <taxon>Chordata</taxon>
        <taxon>Craniata</taxon>
        <taxon>Vertebrata</taxon>
        <taxon>Euteleostomi</taxon>
        <taxon>Actinopterygii</taxon>
        <taxon>Neopterygii</taxon>
        <taxon>Teleostei</taxon>
        <taxon>Notacanthiformes</taxon>
        <taxon>Halosauridae</taxon>
        <taxon>Aldrovandia</taxon>
    </lineage>
</organism>
<comment type="caution">
    <text evidence="2">The sequence shown here is derived from an EMBL/GenBank/DDBJ whole genome shotgun (WGS) entry which is preliminary data.</text>
</comment>
<evidence type="ECO:0000313" key="2">
    <source>
        <dbReference type="EMBL" id="KAJ8394061.1"/>
    </source>
</evidence>
<accession>A0AAD7WEF6</accession>
<dbReference type="AlphaFoldDB" id="A0AAD7WEF6"/>
<dbReference type="EMBL" id="JAINUG010000130">
    <property type="protein sequence ID" value="KAJ8394061.1"/>
    <property type="molecule type" value="Genomic_DNA"/>
</dbReference>
<proteinExistence type="predicted"/>
<sequence>MGTEPQAGPGERGGSTEPGPVQRALWAGQLDRRSAAVGKLSSNPPPMVKRMSATSSNPAPHPKPTAARHHHVSSVTRSWDGARASCTPGPLGERGEGGGTRSLWLHRAAPRILSVSSASPLPTGGARSGRPGPQVARLFKARPWAGQTQEITFYGLGEALLFYVGRKQWPTRPKRVFWEGSAQMDKSLHARFLICTPHCGRGDRPENCPCCQLSYD</sequence>
<dbReference type="Proteomes" id="UP001221898">
    <property type="component" value="Unassembled WGS sequence"/>
</dbReference>
<reference evidence="2" key="1">
    <citation type="journal article" date="2023" name="Science">
        <title>Genome structures resolve the early diversification of teleost fishes.</title>
        <authorList>
            <person name="Parey E."/>
            <person name="Louis A."/>
            <person name="Montfort J."/>
            <person name="Bouchez O."/>
            <person name="Roques C."/>
            <person name="Iampietro C."/>
            <person name="Lluch J."/>
            <person name="Castinel A."/>
            <person name="Donnadieu C."/>
            <person name="Desvignes T."/>
            <person name="Floi Bucao C."/>
            <person name="Jouanno E."/>
            <person name="Wen M."/>
            <person name="Mejri S."/>
            <person name="Dirks R."/>
            <person name="Jansen H."/>
            <person name="Henkel C."/>
            <person name="Chen W.J."/>
            <person name="Zahm M."/>
            <person name="Cabau C."/>
            <person name="Klopp C."/>
            <person name="Thompson A.W."/>
            <person name="Robinson-Rechavi M."/>
            <person name="Braasch I."/>
            <person name="Lecointre G."/>
            <person name="Bobe J."/>
            <person name="Postlethwait J.H."/>
            <person name="Berthelot C."/>
            <person name="Roest Crollius H."/>
            <person name="Guiguen Y."/>
        </authorList>
    </citation>
    <scope>NUCLEOTIDE SEQUENCE</scope>
    <source>
        <strain evidence="2">NC1722</strain>
    </source>
</reference>
<name>A0AAD7WEF6_9TELE</name>
<feature type="region of interest" description="Disordered" evidence="1">
    <location>
        <begin position="1"/>
        <end position="101"/>
    </location>
</feature>
<protein>
    <submittedName>
        <fullName evidence="2">Uncharacterized protein</fullName>
    </submittedName>
</protein>
<gene>
    <name evidence="2" type="ORF">AAFF_G00054050</name>
</gene>